<keyword evidence="5" id="KW-0333">Golgi apparatus</keyword>
<feature type="compositionally biased region" description="Low complexity" evidence="9">
    <location>
        <begin position="188"/>
        <end position="203"/>
    </location>
</feature>
<comment type="caution">
    <text evidence="11">The sequence shown here is derived from an EMBL/GenBank/DDBJ whole genome shotgun (WGS) entry which is preliminary data.</text>
</comment>
<keyword evidence="6" id="KW-0472">Membrane</keyword>
<feature type="domain" description="ENTH" evidence="10">
    <location>
        <begin position="25"/>
        <end position="162"/>
    </location>
</feature>
<dbReference type="PROSITE" id="PS50942">
    <property type="entry name" value="ENTH"/>
    <property type="match status" value="1"/>
</dbReference>
<dbReference type="GO" id="GO:0005545">
    <property type="term" value="F:1-phosphatidylinositol binding"/>
    <property type="evidence" value="ECO:0007669"/>
    <property type="project" value="InterPro"/>
</dbReference>
<organism evidence="11 12">
    <name type="scientific">Macleaya cordata</name>
    <name type="common">Five-seeded plume-poppy</name>
    <name type="synonym">Bocconia cordata</name>
    <dbReference type="NCBI Taxonomy" id="56857"/>
    <lineage>
        <taxon>Eukaryota</taxon>
        <taxon>Viridiplantae</taxon>
        <taxon>Streptophyta</taxon>
        <taxon>Embryophyta</taxon>
        <taxon>Tracheophyta</taxon>
        <taxon>Spermatophyta</taxon>
        <taxon>Magnoliopsida</taxon>
        <taxon>Ranunculales</taxon>
        <taxon>Papaveraceae</taxon>
        <taxon>Papaveroideae</taxon>
        <taxon>Macleaya</taxon>
    </lineage>
</organism>
<dbReference type="InParanoid" id="A0A200R851"/>
<dbReference type="GO" id="GO:0006900">
    <property type="term" value="P:vesicle budding from membrane"/>
    <property type="evidence" value="ECO:0007669"/>
    <property type="project" value="TreeGrafter"/>
</dbReference>
<sequence>MAPSKIRKALGAVKDRTSISLAKVSSSNSVSDLDVAIVKATRHEEQPAEEKHIREILSLTCYSRAYISSCVNTLSKRLNKTRNWTVALKTLMLIHRLLLEGDPAYEQEIFFATRRGTRLLNMSDFRDKRSNSGAWDFSAFVRMYALYLDEQLEFRMHGRNRRRNPSSSIIGICCEENEEFEEEDANNSSTSTTTTSSSSVRTTPVREMKTERAAKSNRVVIVALYSIVKDSFQIYSDLTEVMGVLIDRFMDLEISECAKIHNIFTRLAKQFDDLDAFYSWCKAVGIARSSEYPEVERIAQKKLQLMDEFIREKSSSAKKAADKNTTTTTTDYEVICEVKDEIVEDEQDMNSIKALPPPEGFREEVDPVEDEQNKELKIVKKEEEEEEEEEEADFLNLRDNIAGRSEEQGDNLALALFDGSGATTTASVAPAWEAFTEDSGGDWETALVQSASNLNNQKATLGGGFDMLLLDGMYKQQAAAMVANRAFSGGGGTGSASSVAFGLSGKPAAPMLALPAPPVSSSSWSSTDNNNNNKARNNNNMNFNIVSADPFAASLTVAPPLYVQMSDMEKKQKLLVEEQLMWQQYARDGMQGHLGMKKSLQANPYGMGGYSTQSY</sequence>
<evidence type="ECO:0000256" key="9">
    <source>
        <dbReference type="SAM" id="MobiDB-lite"/>
    </source>
</evidence>
<feature type="region of interest" description="Disordered" evidence="9">
    <location>
        <begin position="351"/>
        <end position="371"/>
    </location>
</feature>
<dbReference type="OrthoDB" id="44015at2759"/>
<dbReference type="AlphaFoldDB" id="A0A200R851"/>
<dbReference type="InterPro" id="IPR045192">
    <property type="entry name" value="AP180-like"/>
</dbReference>
<evidence type="ECO:0000256" key="6">
    <source>
        <dbReference type="ARBA" id="ARBA00023136"/>
    </source>
</evidence>
<dbReference type="Gene3D" id="1.20.58.150">
    <property type="entry name" value="ANTH domain"/>
    <property type="match status" value="1"/>
</dbReference>
<dbReference type="Gene3D" id="1.25.40.90">
    <property type="match status" value="1"/>
</dbReference>
<dbReference type="FunFam" id="1.20.58.150:FF:000005">
    <property type="entry name" value="putative clathrin assembly protein At2g25430"/>
    <property type="match status" value="1"/>
</dbReference>
<dbReference type="STRING" id="56857.A0A200R851"/>
<dbReference type="InterPro" id="IPR048050">
    <property type="entry name" value="ANTH_N_plant"/>
</dbReference>
<evidence type="ECO:0000256" key="3">
    <source>
        <dbReference type="ARBA" id="ARBA00004600"/>
    </source>
</evidence>
<dbReference type="Proteomes" id="UP000195402">
    <property type="component" value="Unassembled WGS sequence"/>
</dbReference>
<name>A0A200R851_MACCD</name>
<dbReference type="GO" id="GO:0048268">
    <property type="term" value="P:clathrin coat assembly"/>
    <property type="evidence" value="ECO:0007669"/>
    <property type="project" value="InterPro"/>
</dbReference>
<evidence type="ECO:0000256" key="5">
    <source>
        <dbReference type="ARBA" id="ARBA00023034"/>
    </source>
</evidence>
<gene>
    <name evidence="11" type="ORF">BVC80_1257g13</name>
</gene>
<dbReference type="InterPro" id="IPR008942">
    <property type="entry name" value="ENTH_VHS"/>
</dbReference>
<evidence type="ECO:0000313" key="12">
    <source>
        <dbReference type="Proteomes" id="UP000195402"/>
    </source>
</evidence>
<dbReference type="GO" id="GO:0030136">
    <property type="term" value="C:clathrin-coated vesicle"/>
    <property type="evidence" value="ECO:0007669"/>
    <property type="project" value="UniProtKB-SubCell"/>
</dbReference>
<evidence type="ECO:0000256" key="4">
    <source>
        <dbReference type="ARBA" id="ARBA00022583"/>
    </source>
</evidence>
<dbReference type="FunCoup" id="A0A200R851">
    <property type="interactions" value="1099"/>
</dbReference>
<protein>
    <submittedName>
        <fullName evidence="11">AP180 N-terminal homology (ANTH) domain</fullName>
    </submittedName>
</protein>
<reference evidence="11 12" key="1">
    <citation type="journal article" date="2017" name="Mol. Plant">
        <title>The Genome of Medicinal Plant Macleaya cordata Provides New Insights into Benzylisoquinoline Alkaloids Metabolism.</title>
        <authorList>
            <person name="Liu X."/>
            <person name="Liu Y."/>
            <person name="Huang P."/>
            <person name="Ma Y."/>
            <person name="Qing Z."/>
            <person name="Tang Q."/>
            <person name="Cao H."/>
            <person name="Cheng P."/>
            <person name="Zheng Y."/>
            <person name="Yuan Z."/>
            <person name="Zhou Y."/>
            <person name="Liu J."/>
            <person name="Tang Z."/>
            <person name="Zhuo Y."/>
            <person name="Zhang Y."/>
            <person name="Yu L."/>
            <person name="Huang J."/>
            <person name="Yang P."/>
            <person name="Peng Q."/>
            <person name="Zhang J."/>
            <person name="Jiang W."/>
            <person name="Zhang Z."/>
            <person name="Lin K."/>
            <person name="Ro D.K."/>
            <person name="Chen X."/>
            <person name="Xiong X."/>
            <person name="Shang Y."/>
            <person name="Huang S."/>
            <person name="Zeng J."/>
        </authorList>
    </citation>
    <scope>NUCLEOTIDE SEQUENCE [LARGE SCALE GENOMIC DNA]</scope>
    <source>
        <strain evidence="12">cv. BLH2017</strain>
        <tissue evidence="11">Root</tissue>
    </source>
</reference>
<keyword evidence="7" id="KW-0168">Coated pit</keyword>
<keyword evidence="8" id="KW-0968">Cytoplasmic vesicle</keyword>
<dbReference type="Pfam" id="PF07651">
    <property type="entry name" value="ANTH"/>
    <property type="match status" value="1"/>
</dbReference>
<dbReference type="PANTHER" id="PTHR22951">
    <property type="entry name" value="CLATHRIN ASSEMBLY PROTEIN"/>
    <property type="match status" value="1"/>
</dbReference>
<dbReference type="SUPFAM" id="SSF48464">
    <property type="entry name" value="ENTH/VHS domain"/>
    <property type="match status" value="1"/>
</dbReference>
<keyword evidence="4" id="KW-0254">Endocytosis</keyword>
<feature type="region of interest" description="Disordered" evidence="9">
    <location>
        <begin position="181"/>
        <end position="210"/>
    </location>
</feature>
<dbReference type="GO" id="GO:0032050">
    <property type="term" value="F:clathrin heavy chain binding"/>
    <property type="evidence" value="ECO:0007669"/>
    <property type="project" value="TreeGrafter"/>
</dbReference>
<feature type="compositionally biased region" description="Basic and acidic residues" evidence="9">
    <location>
        <begin position="360"/>
        <end position="371"/>
    </location>
</feature>
<accession>A0A200R851</accession>
<evidence type="ECO:0000313" key="11">
    <source>
        <dbReference type="EMBL" id="OVA18875.1"/>
    </source>
</evidence>
<evidence type="ECO:0000256" key="2">
    <source>
        <dbReference type="ARBA" id="ARBA00004555"/>
    </source>
</evidence>
<evidence type="ECO:0000256" key="7">
    <source>
        <dbReference type="ARBA" id="ARBA00023176"/>
    </source>
</evidence>
<dbReference type="InterPro" id="IPR013809">
    <property type="entry name" value="ENTH"/>
</dbReference>
<dbReference type="GO" id="GO:0072583">
    <property type="term" value="P:clathrin-dependent endocytosis"/>
    <property type="evidence" value="ECO:0007669"/>
    <property type="project" value="InterPro"/>
</dbReference>
<comment type="subcellular location">
    <subcellularLocation>
        <location evidence="1">Cytoplasmic vesicle</location>
        <location evidence="1">Clathrin-coated vesicle</location>
    </subcellularLocation>
    <subcellularLocation>
        <location evidence="2">Golgi apparatus</location>
    </subcellularLocation>
    <subcellularLocation>
        <location evidence="3">Membrane</location>
        <location evidence="3">Clathrin-coated pit</location>
    </subcellularLocation>
</comment>
<dbReference type="GO" id="GO:0005905">
    <property type="term" value="C:clathrin-coated pit"/>
    <property type="evidence" value="ECO:0007669"/>
    <property type="project" value="UniProtKB-SubCell"/>
</dbReference>
<evidence type="ECO:0000256" key="8">
    <source>
        <dbReference type="ARBA" id="ARBA00023329"/>
    </source>
</evidence>
<dbReference type="CDD" id="cd16987">
    <property type="entry name" value="ANTH_N_AP180_plant"/>
    <property type="match status" value="1"/>
</dbReference>
<evidence type="ECO:0000256" key="1">
    <source>
        <dbReference type="ARBA" id="ARBA00004132"/>
    </source>
</evidence>
<dbReference type="GO" id="GO:0005794">
    <property type="term" value="C:Golgi apparatus"/>
    <property type="evidence" value="ECO:0007669"/>
    <property type="project" value="UniProtKB-SubCell"/>
</dbReference>
<dbReference type="InterPro" id="IPR014712">
    <property type="entry name" value="ANTH_dom_sf"/>
</dbReference>
<dbReference type="InterPro" id="IPR011417">
    <property type="entry name" value="ANTH_dom"/>
</dbReference>
<dbReference type="PANTHER" id="PTHR22951:SF12">
    <property type="entry name" value="OS05G0426100 PROTEIN"/>
    <property type="match status" value="1"/>
</dbReference>
<dbReference type="GO" id="GO:0000149">
    <property type="term" value="F:SNARE binding"/>
    <property type="evidence" value="ECO:0007669"/>
    <property type="project" value="TreeGrafter"/>
</dbReference>
<keyword evidence="12" id="KW-1185">Reference proteome</keyword>
<dbReference type="EMBL" id="MVGT01000379">
    <property type="protein sequence ID" value="OVA18875.1"/>
    <property type="molecule type" value="Genomic_DNA"/>
</dbReference>
<proteinExistence type="predicted"/>
<dbReference type="SUPFAM" id="SSF89009">
    <property type="entry name" value="GAT-like domain"/>
    <property type="match status" value="1"/>
</dbReference>
<dbReference type="SMART" id="SM00273">
    <property type="entry name" value="ENTH"/>
    <property type="match status" value="1"/>
</dbReference>
<evidence type="ECO:0000259" key="10">
    <source>
        <dbReference type="PROSITE" id="PS50942"/>
    </source>
</evidence>
<dbReference type="GO" id="GO:0005546">
    <property type="term" value="F:phosphatidylinositol-4,5-bisphosphate binding"/>
    <property type="evidence" value="ECO:0007669"/>
    <property type="project" value="TreeGrafter"/>
</dbReference>
<dbReference type="OMA" id="LEFRMQS"/>
<dbReference type="FunFam" id="1.25.40.90:FF:000019">
    <property type="entry name" value="Clathrin coat assembly protein"/>
    <property type="match status" value="1"/>
</dbReference>